<evidence type="ECO:0000313" key="4">
    <source>
        <dbReference type="Proteomes" id="UP000578077"/>
    </source>
</evidence>
<sequence>MSIGETDPHPRPLTVEDLERMPEDGSRYELVDGRLDVSPSPTSPHSLIDTRLSHVLTGQAPEDYIVLSGPGINFDADRTHHRIPDLAVIRYEDYEAPYLTRPPVLAVEIVSPSSVFRDHHTKRVEYAKFGIESYWIVSPDADDPGVLELRLKDGQYRETAQVFGEAVFETDAPFPAAFVPHWLMAPDRTWRRHVYGGDAGGRS</sequence>
<keyword evidence="3" id="KW-0540">Nuclease</keyword>
<dbReference type="Gene3D" id="3.90.1570.10">
    <property type="entry name" value="tt1808, chain A"/>
    <property type="match status" value="1"/>
</dbReference>
<dbReference type="EMBL" id="JACHLY010000001">
    <property type="protein sequence ID" value="MBB5996787.1"/>
    <property type="molecule type" value="Genomic_DNA"/>
</dbReference>
<keyword evidence="3" id="KW-0378">Hydrolase</keyword>
<protein>
    <submittedName>
        <fullName evidence="3">Uma2 family endonuclease</fullName>
    </submittedName>
</protein>
<evidence type="ECO:0000256" key="1">
    <source>
        <dbReference type="SAM" id="MobiDB-lite"/>
    </source>
</evidence>
<organism evidence="3 4">
    <name type="scientific">Streptomonospora salina</name>
    <dbReference type="NCBI Taxonomy" id="104205"/>
    <lineage>
        <taxon>Bacteria</taxon>
        <taxon>Bacillati</taxon>
        <taxon>Actinomycetota</taxon>
        <taxon>Actinomycetes</taxon>
        <taxon>Streptosporangiales</taxon>
        <taxon>Nocardiopsidaceae</taxon>
        <taxon>Streptomonospora</taxon>
    </lineage>
</organism>
<dbReference type="PANTHER" id="PTHR34107">
    <property type="entry name" value="SLL0198 PROTEIN-RELATED"/>
    <property type="match status" value="1"/>
</dbReference>
<dbReference type="Proteomes" id="UP000578077">
    <property type="component" value="Unassembled WGS sequence"/>
</dbReference>
<keyword evidence="4" id="KW-1185">Reference proteome</keyword>
<evidence type="ECO:0000259" key="2">
    <source>
        <dbReference type="Pfam" id="PF05685"/>
    </source>
</evidence>
<dbReference type="GO" id="GO:0004519">
    <property type="term" value="F:endonuclease activity"/>
    <property type="evidence" value="ECO:0007669"/>
    <property type="project" value="UniProtKB-KW"/>
</dbReference>
<dbReference type="InterPro" id="IPR011335">
    <property type="entry name" value="Restrct_endonuc-II-like"/>
</dbReference>
<gene>
    <name evidence="3" type="ORF">HNR25_000538</name>
</gene>
<reference evidence="3 4" key="1">
    <citation type="submission" date="2020-08" db="EMBL/GenBank/DDBJ databases">
        <title>Sequencing the genomes of 1000 actinobacteria strains.</title>
        <authorList>
            <person name="Klenk H.-P."/>
        </authorList>
    </citation>
    <scope>NUCLEOTIDE SEQUENCE [LARGE SCALE GENOMIC DNA]</scope>
    <source>
        <strain evidence="3 4">DSM 44593</strain>
    </source>
</reference>
<dbReference type="PANTHER" id="PTHR34107:SF2">
    <property type="entry name" value="SLL0888 PROTEIN"/>
    <property type="match status" value="1"/>
</dbReference>
<proteinExistence type="predicted"/>
<name>A0A841DZ86_9ACTN</name>
<dbReference type="AlphaFoldDB" id="A0A841DZ86"/>
<feature type="compositionally biased region" description="Basic and acidic residues" evidence="1">
    <location>
        <begin position="1"/>
        <end position="10"/>
    </location>
</feature>
<dbReference type="Pfam" id="PF05685">
    <property type="entry name" value="Uma2"/>
    <property type="match status" value="1"/>
</dbReference>
<dbReference type="CDD" id="cd06260">
    <property type="entry name" value="DUF820-like"/>
    <property type="match status" value="1"/>
</dbReference>
<comment type="caution">
    <text evidence="3">The sequence shown here is derived from an EMBL/GenBank/DDBJ whole genome shotgun (WGS) entry which is preliminary data.</text>
</comment>
<keyword evidence="3" id="KW-0255">Endonuclease</keyword>
<feature type="region of interest" description="Disordered" evidence="1">
    <location>
        <begin position="1"/>
        <end position="23"/>
    </location>
</feature>
<evidence type="ECO:0000313" key="3">
    <source>
        <dbReference type="EMBL" id="MBB5996787.1"/>
    </source>
</evidence>
<dbReference type="SUPFAM" id="SSF52980">
    <property type="entry name" value="Restriction endonuclease-like"/>
    <property type="match status" value="1"/>
</dbReference>
<feature type="domain" description="Putative restriction endonuclease" evidence="2">
    <location>
        <begin position="15"/>
        <end position="169"/>
    </location>
</feature>
<dbReference type="InterPro" id="IPR008538">
    <property type="entry name" value="Uma2"/>
</dbReference>
<accession>A0A841DZ86</accession>
<dbReference type="InterPro" id="IPR012296">
    <property type="entry name" value="Nuclease_put_TT1808"/>
</dbReference>